<comment type="caution">
    <text evidence="2">The sequence shown here is derived from an EMBL/GenBank/DDBJ whole genome shotgun (WGS) entry which is preliminary data.</text>
</comment>
<evidence type="ECO:0000313" key="2">
    <source>
        <dbReference type="EMBL" id="MPM93878.1"/>
    </source>
</evidence>
<dbReference type="EMBL" id="VSSQ01040588">
    <property type="protein sequence ID" value="MPM93878.1"/>
    <property type="molecule type" value="Genomic_DNA"/>
</dbReference>
<protein>
    <submittedName>
        <fullName evidence="2">Uncharacterized protein</fullName>
    </submittedName>
</protein>
<proteinExistence type="predicted"/>
<dbReference type="AlphaFoldDB" id="A0A645DXL7"/>
<gene>
    <name evidence="2" type="ORF">SDC9_141020</name>
</gene>
<sequence length="103" mass="11418">MRLRRLSRIPHDEAGIENAVSSRDLKVDPGVDVDVPDAAPDRDVGSPLFRISSPEVRDLRLEPSERLDLRAVVSPGERELQRDALPRTVRLAHSGAFIPEAAF</sequence>
<reference evidence="2" key="1">
    <citation type="submission" date="2019-08" db="EMBL/GenBank/DDBJ databases">
        <authorList>
            <person name="Kucharzyk K."/>
            <person name="Murdoch R.W."/>
            <person name="Higgins S."/>
            <person name="Loffler F."/>
        </authorList>
    </citation>
    <scope>NUCLEOTIDE SEQUENCE</scope>
</reference>
<organism evidence="2">
    <name type="scientific">bioreactor metagenome</name>
    <dbReference type="NCBI Taxonomy" id="1076179"/>
    <lineage>
        <taxon>unclassified sequences</taxon>
        <taxon>metagenomes</taxon>
        <taxon>ecological metagenomes</taxon>
    </lineage>
</organism>
<evidence type="ECO:0000256" key="1">
    <source>
        <dbReference type="SAM" id="MobiDB-lite"/>
    </source>
</evidence>
<accession>A0A645DXL7</accession>
<feature type="region of interest" description="Disordered" evidence="1">
    <location>
        <begin position="27"/>
        <end position="46"/>
    </location>
</feature>
<name>A0A645DXL7_9ZZZZ</name>